<gene>
    <name evidence="6" type="ORF">DF3PB_40025</name>
</gene>
<evidence type="ECO:0000259" key="5">
    <source>
        <dbReference type="PROSITE" id="PS50937"/>
    </source>
</evidence>
<keyword evidence="4" id="KW-0175">Coiled coil</keyword>
<accession>A0A380TGF1</accession>
<dbReference type="Pfam" id="PF00376">
    <property type="entry name" value="MerR"/>
    <property type="match status" value="1"/>
</dbReference>
<organism evidence="6">
    <name type="scientific">metagenome</name>
    <dbReference type="NCBI Taxonomy" id="256318"/>
    <lineage>
        <taxon>unclassified sequences</taxon>
        <taxon>metagenomes</taxon>
    </lineage>
</organism>
<protein>
    <submittedName>
        <fullName evidence="6">Transcriptional regulator, MerR family</fullName>
    </submittedName>
</protein>
<feature type="domain" description="HTH merR-type" evidence="5">
    <location>
        <begin position="1"/>
        <end position="70"/>
    </location>
</feature>
<name>A0A380TGF1_9ZZZZ</name>
<dbReference type="PANTHER" id="PTHR30204">
    <property type="entry name" value="REDOX-CYCLING DRUG-SENSING TRANSCRIPTIONAL ACTIVATOR SOXR"/>
    <property type="match status" value="1"/>
</dbReference>
<evidence type="ECO:0000256" key="3">
    <source>
        <dbReference type="ARBA" id="ARBA00023163"/>
    </source>
</evidence>
<dbReference type="PANTHER" id="PTHR30204:SF94">
    <property type="entry name" value="HEAVY METAL-DEPENDENT TRANSCRIPTIONAL REGULATOR HI_0293-RELATED"/>
    <property type="match status" value="1"/>
</dbReference>
<dbReference type="SMART" id="SM00422">
    <property type="entry name" value="HTH_MERR"/>
    <property type="match status" value="1"/>
</dbReference>
<dbReference type="PRINTS" id="PR00040">
    <property type="entry name" value="HTHMERR"/>
</dbReference>
<dbReference type="InterPro" id="IPR009061">
    <property type="entry name" value="DNA-bd_dom_put_sf"/>
</dbReference>
<dbReference type="SUPFAM" id="SSF46955">
    <property type="entry name" value="Putative DNA-binding domain"/>
    <property type="match status" value="1"/>
</dbReference>
<evidence type="ECO:0000256" key="4">
    <source>
        <dbReference type="SAM" id="Coils"/>
    </source>
</evidence>
<dbReference type="PROSITE" id="PS50937">
    <property type="entry name" value="HTH_MERR_2"/>
    <property type="match status" value="1"/>
</dbReference>
<dbReference type="CDD" id="cd04770">
    <property type="entry name" value="HTH_HMRTR"/>
    <property type="match status" value="1"/>
</dbReference>
<dbReference type="Pfam" id="PF09278">
    <property type="entry name" value="MerR-DNA-bind"/>
    <property type="match status" value="1"/>
</dbReference>
<dbReference type="InterPro" id="IPR000551">
    <property type="entry name" value="MerR-type_HTH_dom"/>
</dbReference>
<proteinExistence type="predicted"/>
<evidence type="ECO:0000256" key="2">
    <source>
        <dbReference type="ARBA" id="ARBA00023125"/>
    </source>
</evidence>
<sequence>MTIGELAKQAGVNVQTVRYYERVKLFPATHRWPGSGYRDFDDDALRRLRFILSVKELGFTLREIKELIDLQILPGESCVEVKQLLESKRDEIDRRMKEMKRLRRNLDELVEACRARTTDATCPALWAMMTRAEKAPKR</sequence>
<keyword evidence="1" id="KW-0805">Transcription regulation</keyword>
<keyword evidence="3" id="KW-0804">Transcription</keyword>
<dbReference type="GO" id="GO:0003700">
    <property type="term" value="F:DNA-binding transcription factor activity"/>
    <property type="evidence" value="ECO:0007669"/>
    <property type="project" value="InterPro"/>
</dbReference>
<keyword evidence="2" id="KW-0238">DNA-binding</keyword>
<evidence type="ECO:0000313" key="6">
    <source>
        <dbReference type="EMBL" id="SUS07228.1"/>
    </source>
</evidence>
<dbReference type="InterPro" id="IPR047057">
    <property type="entry name" value="MerR_fam"/>
</dbReference>
<evidence type="ECO:0000256" key="1">
    <source>
        <dbReference type="ARBA" id="ARBA00023015"/>
    </source>
</evidence>
<reference evidence="6" key="1">
    <citation type="submission" date="2018-07" db="EMBL/GenBank/DDBJ databases">
        <authorList>
            <person name="Quirk P.G."/>
            <person name="Krulwich T.A."/>
        </authorList>
    </citation>
    <scope>NUCLEOTIDE SEQUENCE</scope>
</reference>
<dbReference type="EMBL" id="UIDG01000334">
    <property type="protein sequence ID" value="SUS07228.1"/>
    <property type="molecule type" value="Genomic_DNA"/>
</dbReference>
<dbReference type="AlphaFoldDB" id="A0A380TGF1"/>
<dbReference type="GO" id="GO:0003677">
    <property type="term" value="F:DNA binding"/>
    <property type="evidence" value="ECO:0007669"/>
    <property type="project" value="UniProtKB-KW"/>
</dbReference>
<feature type="coiled-coil region" evidence="4">
    <location>
        <begin position="82"/>
        <end position="116"/>
    </location>
</feature>
<dbReference type="Gene3D" id="1.10.1660.10">
    <property type="match status" value="1"/>
</dbReference>
<dbReference type="InterPro" id="IPR015358">
    <property type="entry name" value="Tscrpt_reg_MerR_DNA-bd"/>
</dbReference>